<evidence type="ECO:0000256" key="2">
    <source>
        <dbReference type="ARBA" id="ARBA00022737"/>
    </source>
</evidence>
<feature type="region of interest" description="Disordered" evidence="4">
    <location>
        <begin position="1"/>
        <end position="23"/>
    </location>
</feature>
<dbReference type="SMART" id="SM00320">
    <property type="entry name" value="WD40"/>
    <property type="match status" value="3"/>
</dbReference>
<dbReference type="PANTHER" id="PTHR10971">
    <property type="entry name" value="MRNA EXPORT FACTOR AND BUB3"/>
    <property type="match status" value="1"/>
</dbReference>
<dbReference type="Proteomes" id="UP001530315">
    <property type="component" value="Unassembled WGS sequence"/>
</dbReference>
<dbReference type="InterPro" id="IPR001680">
    <property type="entry name" value="WD40_rpt"/>
</dbReference>
<dbReference type="Pfam" id="PF00400">
    <property type="entry name" value="WD40"/>
    <property type="match status" value="3"/>
</dbReference>
<feature type="repeat" description="WD" evidence="3">
    <location>
        <begin position="32"/>
        <end position="73"/>
    </location>
</feature>
<dbReference type="InterPro" id="IPR015943">
    <property type="entry name" value="WD40/YVTN_repeat-like_dom_sf"/>
</dbReference>
<dbReference type="SUPFAM" id="SSF50978">
    <property type="entry name" value="WD40 repeat-like"/>
    <property type="match status" value="1"/>
</dbReference>
<feature type="repeat" description="WD" evidence="3">
    <location>
        <begin position="81"/>
        <end position="114"/>
    </location>
</feature>
<comment type="caution">
    <text evidence="5">The sequence shown here is derived from an EMBL/GenBank/DDBJ whole genome shotgun (WGS) entry which is preliminary data.</text>
</comment>
<accession>A0ABD3NHY0</accession>
<dbReference type="AlphaFoldDB" id="A0ABD3NHY0"/>
<reference evidence="5 6" key="1">
    <citation type="submission" date="2024-10" db="EMBL/GenBank/DDBJ databases">
        <title>Updated reference genomes for cyclostephanoid diatoms.</title>
        <authorList>
            <person name="Roberts W.R."/>
            <person name="Alverson A.J."/>
        </authorList>
    </citation>
    <scope>NUCLEOTIDE SEQUENCE [LARGE SCALE GENOMIC DNA]</scope>
    <source>
        <strain evidence="5 6">AJA276-08</strain>
    </source>
</reference>
<keyword evidence="2" id="KW-0677">Repeat</keyword>
<dbReference type="Gene3D" id="2.130.10.10">
    <property type="entry name" value="YVTN repeat-like/Quinoprotein amine dehydrogenase"/>
    <property type="match status" value="1"/>
</dbReference>
<name>A0ABD3NHY0_9STRA</name>
<feature type="compositionally biased region" description="Polar residues" evidence="4">
    <location>
        <begin position="12"/>
        <end position="21"/>
    </location>
</feature>
<sequence>MVFGSVAPAPAQPSSYTSGPNASCAPGDHCVPQAGNDGISSMNWSPAANHLISTNWDGGVRCWEVQESGQQIRALPKAQVNHENNSPVLDSCFSSDGSTVFSVGADKAVRMWQLGQTPPNNVPQQIGSHDQPIKSVAFLPTNLIVSGGWDKMLKFWDARQLAVGTLQLPERCYDLDVRDNLMVVATAGRHIISYNVRGQPQEHERKESPLKFQSRCIAAFPDTTGYAVGSIEGRVGIHYVTKVHGKDSFAFKCHRQDNNVGMGRSPPSGGDGIVNFWDKDNKQRLKGFPSINRTISCASFNTPGSLFAYSSSYDWSKGSSHYAERPTRFGFIYVVDEEIKPKGKKSSYR</sequence>
<gene>
    <name evidence="5" type="ORF">ACHAW5_000314</name>
</gene>
<evidence type="ECO:0000313" key="5">
    <source>
        <dbReference type="EMBL" id="KAL3774566.1"/>
    </source>
</evidence>
<evidence type="ECO:0000256" key="1">
    <source>
        <dbReference type="ARBA" id="ARBA00022574"/>
    </source>
</evidence>
<keyword evidence="6" id="KW-1185">Reference proteome</keyword>
<evidence type="ECO:0000256" key="4">
    <source>
        <dbReference type="SAM" id="MobiDB-lite"/>
    </source>
</evidence>
<dbReference type="PROSITE" id="PS50082">
    <property type="entry name" value="WD_REPEATS_2"/>
    <property type="match status" value="3"/>
</dbReference>
<evidence type="ECO:0000313" key="6">
    <source>
        <dbReference type="Proteomes" id="UP001530315"/>
    </source>
</evidence>
<protein>
    <submittedName>
        <fullName evidence="5">Uncharacterized protein</fullName>
    </submittedName>
</protein>
<dbReference type="PROSITE" id="PS50294">
    <property type="entry name" value="WD_REPEATS_REGION"/>
    <property type="match status" value="1"/>
</dbReference>
<proteinExistence type="predicted"/>
<feature type="repeat" description="WD" evidence="3">
    <location>
        <begin position="126"/>
        <end position="157"/>
    </location>
</feature>
<organism evidence="5 6">
    <name type="scientific">Stephanodiscus triporus</name>
    <dbReference type="NCBI Taxonomy" id="2934178"/>
    <lineage>
        <taxon>Eukaryota</taxon>
        <taxon>Sar</taxon>
        <taxon>Stramenopiles</taxon>
        <taxon>Ochrophyta</taxon>
        <taxon>Bacillariophyta</taxon>
        <taxon>Coscinodiscophyceae</taxon>
        <taxon>Thalassiosirophycidae</taxon>
        <taxon>Stephanodiscales</taxon>
        <taxon>Stephanodiscaceae</taxon>
        <taxon>Stephanodiscus</taxon>
    </lineage>
</organism>
<evidence type="ECO:0000256" key="3">
    <source>
        <dbReference type="PROSITE-ProRule" id="PRU00221"/>
    </source>
</evidence>
<keyword evidence="1 3" id="KW-0853">WD repeat</keyword>
<dbReference type="EMBL" id="JALLAZ020001459">
    <property type="protein sequence ID" value="KAL3774566.1"/>
    <property type="molecule type" value="Genomic_DNA"/>
</dbReference>
<dbReference type="InterPro" id="IPR036322">
    <property type="entry name" value="WD40_repeat_dom_sf"/>
</dbReference>